<evidence type="ECO:0000256" key="2">
    <source>
        <dbReference type="SAM" id="MobiDB-lite"/>
    </source>
</evidence>
<protein>
    <recommendedName>
        <fullName evidence="1">Putative membrane protein insertion efficiency factor</fullName>
    </recommendedName>
</protein>
<dbReference type="NCBIfam" id="TIGR00278">
    <property type="entry name" value="membrane protein insertion efficiency factor YidD"/>
    <property type="match status" value="1"/>
</dbReference>
<name>A0ABV7RRE5_9GAMM</name>
<evidence type="ECO:0000313" key="3">
    <source>
        <dbReference type="EMBL" id="MFC3552184.1"/>
    </source>
</evidence>
<dbReference type="SMART" id="SM01234">
    <property type="entry name" value="Haemolytic"/>
    <property type="match status" value="1"/>
</dbReference>
<gene>
    <name evidence="3" type="primary">yidD</name>
    <name evidence="3" type="ORF">ACFOLC_14360</name>
</gene>
<dbReference type="EMBL" id="JBHRXK010000008">
    <property type="protein sequence ID" value="MFC3552184.1"/>
    <property type="molecule type" value="Genomic_DNA"/>
</dbReference>
<accession>A0ABV7RRE5</accession>
<organism evidence="3 4">
    <name type="scientific">Lysobacter cavernae</name>
    <dbReference type="NCBI Taxonomy" id="1685901"/>
    <lineage>
        <taxon>Bacteria</taxon>
        <taxon>Pseudomonadati</taxon>
        <taxon>Pseudomonadota</taxon>
        <taxon>Gammaproteobacteria</taxon>
        <taxon>Lysobacterales</taxon>
        <taxon>Lysobacteraceae</taxon>
        <taxon>Lysobacter</taxon>
    </lineage>
</organism>
<dbReference type="Proteomes" id="UP001595740">
    <property type="component" value="Unassembled WGS sequence"/>
</dbReference>
<sequence length="82" mass="9377">MIDRLFIALLRGYKRWLSPLLGPRCRFHPTCSEYAMQAIARFGTIKGSWLAVRRVLRCHPLHPGGHDPVPEPPHGNSSCHRH</sequence>
<keyword evidence="4" id="KW-1185">Reference proteome</keyword>
<comment type="caution">
    <text evidence="3">The sequence shown here is derived from an EMBL/GenBank/DDBJ whole genome shotgun (WGS) entry which is preliminary data.</text>
</comment>
<dbReference type="Pfam" id="PF01809">
    <property type="entry name" value="YidD"/>
    <property type="match status" value="1"/>
</dbReference>
<comment type="similarity">
    <text evidence="1">Belongs to the UPF0161 family.</text>
</comment>
<feature type="region of interest" description="Disordered" evidence="2">
    <location>
        <begin position="62"/>
        <end position="82"/>
    </location>
</feature>
<keyword evidence="1" id="KW-1003">Cell membrane</keyword>
<dbReference type="HAMAP" id="MF_00386">
    <property type="entry name" value="UPF0161_YidD"/>
    <property type="match status" value="1"/>
</dbReference>
<keyword evidence="1" id="KW-0472">Membrane</keyword>
<comment type="function">
    <text evidence="1">Could be involved in insertion of integral membrane proteins into the membrane.</text>
</comment>
<dbReference type="PANTHER" id="PTHR33383:SF1">
    <property type="entry name" value="MEMBRANE PROTEIN INSERTION EFFICIENCY FACTOR-RELATED"/>
    <property type="match status" value="1"/>
</dbReference>
<reference evidence="4" key="1">
    <citation type="journal article" date="2019" name="Int. J. Syst. Evol. Microbiol.">
        <title>The Global Catalogue of Microorganisms (GCM) 10K type strain sequencing project: providing services to taxonomists for standard genome sequencing and annotation.</title>
        <authorList>
            <consortium name="The Broad Institute Genomics Platform"/>
            <consortium name="The Broad Institute Genome Sequencing Center for Infectious Disease"/>
            <person name="Wu L."/>
            <person name="Ma J."/>
        </authorList>
    </citation>
    <scope>NUCLEOTIDE SEQUENCE [LARGE SCALE GENOMIC DNA]</scope>
    <source>
        <strain evidence="4">KCTC 42875</strain>
    </source>
</reference>
<dbReference type="PANTHER" id="PTHR33383">
    <property type="entry name" value="MEMBRANE PROTEIN INSERTION EFFICIENCY FACTOR-RELATED"/>
    <property type="match status" value="1"/>
</dbReference>
<evidence type="ECO:0000313" key="4">
    <source>
        <dbReference type="Proteomes" id="UP001595740"/>
    </source>
</evidence>
<evidence type="ECO:0000256" key="1">
    <source>
        <dbReference type="HAMAP-Rule" id="MF_00386"/>
    </source>
</evidence>
<proteinExistence type="inferred from homology"/>
<dbReference type="InterPro" id="IPR002696">
    <property type="entry name" value="Membr_insert_effic_factor_YidD"/>
</dbReference>
<dbReference type="RefSeq" id="WP_386759944.1">
    <property type="nucleotide sequence ID" value="NZ_JBHRXK010000008.1"/>
</dbReference>
<comment type="subcellular location">
    <subcellularLocation>
        <location evidence="1">Cell membrane</location>
        <topology evidence="1">Peripheral membrane protein</topology>
        <orientation evidence="1">Cytoplasmic side</orientation>
    </subcellularLocation>
</comment>